<feature type="domain" description="Thioredoxin" evidence="2">
    <location>
        <begin position="37"/>
        <end position="151"/>
    </location>
</feature>
<dbReference type="KEGG" id="pma:Pro_0272"/>
<reference evidence="3 4" key="1">
    <citation type="journal article" date="2003" name="Proc. Natl. Acad. Sci. U.S.A.">
        <title>Genome sequence of the cyanobacterium Prochlorococcus marinus SS120, a nearly minimal oxyphototrophic genome.</title>
        <authorList>
            <person name="Dufresne A."/>
            <person name="Salanoubat M."/>
            <person name="Partensky F."/>
            <person name="Artiguenave F."/>
            <person name="Axmann I.M."/>
            <person name="Barbe V."/>
            <person name="Duprat S."/>
            <person name="Galperin M.Y."/>
            <person name="Koonin E.V."/>
            <person name="Le Gall F."/>
            <person name="Makarova K.S."/>
            <person name="Ostrowski M."/>
            <person name="Oztas S."/>
            <person name="Robert C."/>
            <person name="Rogozin I.B."/>
            <person name="Scanlan D.J."/>
            <person name="Tandeau de Marsac N."/>
            <person name="Weissenbach J."/>
            <person name="Wincker P."/>
            <person name="Wolf Y.I."/>
            <person name="Hess W.R."/>
        </authorList>
    </citation>
    <scope>NUCLEOTIDE SEQUENCE [LARGE SCALE GENOMIC DNA]</scope>
    <source>
        <strain evidence="4">SARG / CCMP1375 / SS120</strain>
    </source>
</reference>
<dbReference type="Pfam" id="PF00085">
    <property type="entry name" value="Thioredoxin"/>
    <property type="match status" value="1"/>
</dbReference>
<dbReference type="PANTHER" id="PTHR47353">
    <property type="entry name" value="THIOREDOXIN-LIKE PROTEIN HCF164, CHLOROPLASTIC"/>
    <property type="match status" value="1"/>
</dbReference>
<organism evidence="3 4">
    <name type="scientific">Prochlorococcus marinus (strain SARG / CCMP1375 / SS120)</name>
    <dbReference type="NCBI Taxonomy" id="167539"/>
    <lineage>
        <taxon>Bacteria</taxon>
        <taxon>Bacillati</taxon>
        <taxon>Cyanobacteriota</taxon>
        <taxon>Cyanophyceae</taxon>
        <taxon>Synechococcales</taxon>
        <taxon>Prochlorococcaceae</taxon>
        <taxon>Prochlorococcus</taxon>
    </lineage>
</organism>
<evidence type="ECO:0000313" key="3">
    <source>
        <dbReference type="EMBL" id="AAP99318.1"/>
    </source>
</evidence>
<dbReference type="PANTHER" id="PTHR47353:SF1">
    <property type="entry name" value="THIOREDOXIN-LIKE PROTEIN HCF164, CHLOROPLASTIC"/>
    <property type="match status" value="1"/>
</dbReference>
<dbReference type="InterPro" id="IPR013766">
    <property type="entry name" value="Thioredoxin_domain"/>
</dbReference>
<proteinExistence type="predicted"/>
<accession>Q7VDU6</accession>
<keyword evidence="1" id="KW-0812">Transmembrane</keyword>
<dbReference type="InterPro" id="IPR044241">
    <property type="entry name" value="TxlA/HCF164"/>
</dbReference>
<dbReference type="SUPFAM" id="SSF52833">
    <property type="entry name" value="Thioredoxin-like"/>
    <property type="match status" value="1"/>
</dbReference>
<dbReference type="EMBL" id="AE017126">
    <property type="protein sequence ID" value="AAP99318.1"/>
    <property type="molecule type" value="Genomic_DNA"/>
</dbReference>
<keyword evidence="1" id="KW-0472">Membrane</keyword>
<dbReference type="OrthoDB" id="423012at2"/>
<gene>
    <name evidence="3" type="primary">trxA</name>
    <name evidence="3" type="ordered locus">Pro_0272</name>
</gene>
<dbReference type="CDD" id="cd02950">
    <property type="entry name" value="TxlA"/>
    <property type="match status" value="1"/>
</dbReference>
<feature type="transmembrane region" description="Helical" evidence="1">
    <location>
        <begin position="12"/>
        <end position="31"/>
    </location>
</feature>
<evidence type="ECO:0000259" key="2">
    <source>
        <dbReference type="PROSITE" id="PS51352"/>
    </source>
</evidence>
<dbReference type="InterPro" id="IPR036249">
    <property type="entry name" value="Thioredoxin-like_sf"/>
</dbReference>
<sequence length="189" mass="21154">MESPSLIELTKIQRIYLLIASFVLACFLFLLRGGLGLNSEKSLNILALSSLQPEVALNNGHPTIFEFYADWCEACQEMAPSIKSIKEKYQDQIDIVLLNVDNEKWLDLIEKYEVNGIPQLNLFDQFGVIKGQSIGLKNIDQIDQIANSLLNNEQLPVFPGINNLDGKNIAISPLKEDIIVSKISPRSHS</sequence>
<name>Q7VDU6_PROMA</name>
<evidence type="ECO:0000256" key="1">
    <source>
        <dbReference type="SAM" id="Phobius"/>
    </source>
</evidence>
<dbReference type="AlphaFoldDB" id="Q7VDU6"/>
<keyword evidence="4" id="KW-1185">Reference proteome</keyword>
<protein>
    <submittedName>
        <fullName evidence="3">Thioredoxin family protein</fullName>
    </submittedName>
</protein>
<dbReference type="PATRIC" id="fig|167539.5.peg.280"/>
<dbReference type="RefSeq" id="WP_011124427.1">
    <property type="nucleotide sequence ID" value="NC_005042.1"/>
</dbReference>
<dbReference type="EnsemblBacteria" id="AAP99318">
    <property type="protein sequence ID" value="AAP99318"/>
    <property type="gene ID" value="Pro_0272"/>
</dbReference>
<dbReference type="SMR" id="Q7VDU6"/>
<evidence type="ECO:0000313" key="4">
    <source>
        <dbReference type="Proteomes" id="UP000001420"/>
    </source>
</evidence>
<keyword evidence="1" id="KW-1133">Transmembrane helix</keyword>
<dbReference type="Proteomes" id="UP000001420">
    <property type="component" value="Chromosome"/>
</dbReference>
<dbReference type="eggNOG" id="COG0526">
    <property type="taxonomic scope" value="Bacteria"/>
</dbReference>
<dbReference type="STRING" id="167539.Pro_0272"/>
<dbReference type="GO" id="GO:0016671">
    <property type="term" value="F:oxidoreductase activity, acting on a sulfur group of donors, disulfide as acceptor"/>
    <property type="evidence" value="ECO:0007669"/>
    <property type="project" value="TreeGrafter"/>
</dbReference>
<dbReference type="HOGENOM" id="CLU_064833_2_0_3"/>
<dbReference type="PROSITE" id="PS51352">
    <property type="entry name" value="THIOREDOXIN_2"/>
    <property type="match status" value="1"/>
</dbReference>
<dbReference type="Gene3D" id="3.40.30.10">
    <property type="entry name" value="Glutaredoxin"/>
    <property type="match status" value="1"/>
</dbReference>